<dbReference type="SUPFAM" id="SSF55785">
    <property type="entry name" value="PYP-like sensor domain (PAS domain)"/>
    <property type="match status" value="1"/>
</dbReference>
<dbReference type="InterPro" id="IPR000014">
    <property type="entry name" value="PAS"/>
</dbReference>
<keyword evidence="4" id="KW-0677">Repeat</keyword>
<dbReference type="CDD" id="cd00130">
    <property type="entry name" value="PAS"/>
    <property type="match status" value="1"/>
</dbReference>
<evidence type="ECO:0000256" key="2">
    <source>
        <dbReference type="ARBA" id="ARBA00004496"/>
    </source>
</evidence>
<feature type="region of interest" description="Disordered" evidence="11">
    <location>
        <begin position="45"/>
        <end position="171"/>
    </location>
</feature>
<evidence type="ECO:0000256" key="3">
    <source>
        <dbReference type="ARBA" id="ARBA00022490"/>
    </source>
</evidence>
<accession>A0A8C8MIX0</accession>
<evidence type="ECO:0000256" key="4">
    <source>
        <dbReference type="ARBA" id="ARBA00022737"/>
    </source>
</evidence>
<evidence type="ECO:0000256" key="7">
    <source>
        <dbReference type="ARBA" id="ARBA00023163"/>
    </source>
</evidence>
<dbReference type="FunFam" id="3.30.450.20:FF:000004">
    <property type="entry name" value="Period circadian protein homolog 3"/>
    <property type="match status" value="1"/>
</dbReference>
<keyword evidence="14" id="KW-1185">Reference proteome</keyword>
<feature type="region of interest" description="Disordered" evidence="11">
    <location>
        <begin position="701"/>
        <end position="732"/>
    </location>
</feature>
<dbReference type="GO" id="GO:0032922">
    <property type="term" value="P:circadian regulation of gene expression"/>
    <property type="evidence" value="ECO:0007669"/>
    <property type="project" value="TreeGrafter"/>
</dbReference>
<feature type="compositionally biased region" description="Polar residues" evidence="11">
    <location>
        <begin position="151"/>
        <end position="163"/>
    </location>
</feature>
<feature type="compositionally biased region" description="Basic and acidic residues" evidence="11">
    <location>
        <begin position="91"/>
        <end position="105"/>
    </location>
</feature>
<feature type="compositionally biased region" description="Polar residues" evidence="11">
    <location>
        <begin position="721"/>
        <end position="732"/>
    </location>
</feature>
<gene>
    <name evidence="13" type="primary">PER2</name>
</gene>
<dbReference type="PANTHER" id="PTHR11269">
    <property type="entry name" value="PERIOD CIRCADIAN PROTEIN"/>
    <property type="match status" value="1"/>
</dbReference>
<feature type="region of interest" description="Disordered" evidence="11">
    <location>
        <begin position="547"/>
        <end position="593"/>
    </location>
</feature>
<feature type="region of interest" description="Disordered" evidence="11">
    <location>
        <begin position="793"/>
        <end position="819"/>
    </location>
</feature>
<evidence type="ECO:0000256" key="9">
    <source>
        <dbReference type="ARBA" id="ARBA00039684"/>
    </source>
</evidence>
<keyword evidence="7" id="KW-0804">Transcription</keyword>
<name>A0A8C8MIX0_ONCTS</name>
<dbReference type="InterPro" id="IPR050760">
    <property type="entry name" value="Period_circadian_regulator"/>
</dbReference>
<keyword evidence="5" id="KW-0805">Transcription regulation</keyword>
<evidence type="ECO:0000313" key="14">
    <source>
        <dbReference type="Proteomes" id="UP000694402"/>
    </source>
</evidence>
<dbReference type="GO" id="GO:0005634">
    <property type="term" value="C:nucleus"/>
    <property type="evidence" value="ECO:0007669"/>
    <property type="project" value="UniProtKB-SubCell"/>
</dbReference>
<dbReference type="Ensembl" id="ENSOTST00005100657.2">
    <property type="protein sequence ID" value="ENSOTSP00005092806.1"/>
    <property type="gene ID" value="ENSOTSG00005043412.2"/>
</dbReference>
<feature type="compositionally biased region" description="Low complexity" evidence="11">
    <location>
        <begin position="106"/>
        <end position="150"/>
    </location>
</feature>
<dbReference type="GO" id="GO:0000976">
    <property type="term" value="F:transcription cis-regulatory region binding"/>
    <property type="evidence" value="ECO:0007669"/>
    <property type="project" value="TreeGrafter"/>
</dbReference>
<dbReference type="InterPro" id="IPR013655">
    <property type="entry name" value="PAS_fold_3"/>
</dbReference>
<dbReference type="SMART" id="SM00091">
    <property type="entry name" value="PAS"/>
    <property type="match status" value="2"/>
</dbReference>
<protein>
    <recommendedName>
        <fullName evidence="9">Period circadian protein homolog 2</fullName>
    </recommendedName>
    <alternativeName>
        <fullName evidence="10">Circadian clock protein PERIOD 2</fullName>
    </alternativeName>
</protein>
<keyword evidence="3" id="KW-0963">Cytoplasm</keyword>
<dbReference type="PROSITE" id="PS50112">
    <property type="entry name" value="PAS"/>
    <property type="match status" value="1"/>
</dbReference>
<dbReference type="PANTHER" id="PTHR11269:SF9">
    <property type="entry name" value="PERIOD CIRCADIAN PROTEIN HOMOLOG 2"/>
    <property type="match status" value="1"/>
</dbReference>
<dbReference type="InterPro" id="IPR048814">
    <property type="entry name" value="Per1-3_PAS-A"/>
</dbReference>
<dbReference type="GO" id="GO:0005737">
    <property type="term" value="C:cytoplasm"/>
    <property type="evidence" value="ECO:0007669"/>
    <property type="project" value="UniProtKB-SubCell"/>
</dbReference>
<dbReference type="Proteomes" id="UP000694402">
    <property type="component" value="Unassembled WGS sequence"/>
</dbReference>
<dbReference type="GO" id="GO:0000122">
    <property type="term" value="P:negative regulation of transcription by RNA polymerase II"/>
    <property type="evidence" value="ECO:0007669"/>
    <property type="project" value="TreeGrafter"/>
</dbReference>
<evidence type="ECO:0000313" key="13">
    <source>
        <dbReference type="Ensembl" id="ENSOTSP00005092806.1"/>
    </source>
</evidence>
<feature type="compositionally biased region" description="Polar residues" evidence="11">
    <location>
        <begin position="559"/>
        <end position="582"/>
    </location>
</feature>
<evidence type="ECO:0000256" key="1">
    <source>
        <dbReference type="ARBA" id="ARBA00004123"/>
    </source>
</evidence>
<reference evidence="13" key="2">
    <citation type="submission" date="2025-09" db="UniProtKB">
        <authorList>
            <consortium name="Ensembl"/>
        </authorList>
    </citation>
    <scope>IDENTIFICATION</scope>
</reference>
<evidence type="ECO:0000259" key="12">
    <source>
        <dbReference type="PROSITE" id="PS50112"/>
    </source>
</evidence>
<dbReference type="GO" id="GO:0043153">
    <property type="term" value="P:entrainment of circadian clock by photoperiod"/>
    <property type="evidence" value="ECO:0007669"/>
    <property type="project" value="TreeGrafter"/>
</dbReference>
<sequence length="890" mass="97629">TPLGVLSRCFLSDSFRGILLGVSRCSSIAQLHCRSSYSQVGPGLGLASEGSDSSCQDPSASPNIGRRSACSRSFHDDVDMKSSGSSGTESHGNESHGSHGNESHGNESTGSSNGNSRDSALLESSGSNKRSNSHSPSPPSSSNAFSLLSSEQDNPSTSGCSSEESAKAKTQKELLRTLKELKRHLPADKRNKGNKSSSLNTLKYALRCVKQVEANEEYYQLFMTNSSQPSGLDVSSYTIKEIDSITSEYTLKNNDNFAVAISLITGKIVYISDQAASILNCKRGVFKDARFVEFLTPQDVSVFYSFTTPYRLPSWSMCPGAESSPSDCMREKSFFCRISGGKECEGDLQYSPFRMTSFLMKVQDKIHSENQLCCLLLAERLHSGYEAPRIPSDKRIFTTTHSPSCVFQDVDERAVPLLGYLPQELIGTPVLLLMHPNDRQSMLAIHKRILQYAGQPFDHSSIRFCTRNGEYAIIDTSWSSFVNPWTCKVSFIIGRHTVRMGPVNEDVFEAPLPALMETKIMDSEVQEITEQIHRLLLQPVHSTSSSGYVGSNDHLAASQGKTSESNTHSTTDINSNGSSPSRTRIEEEGESSWAKPRSFQGICKGIHLQNSQEQQIYKASFSFLQKSPAAVRLKDTAAPVAPLSWRDSGATPLENCWPAVQEEQLAINDQAVYSYQQISCLDNVIRYLEGCNIPIARKRKCHSSDNTSSDEDKQKGGDNRMQISEGTLYQRSTNATTTASGVVGSSSLAALAVPPCSKTESVVSITSQCSYSSTIVHVGDKKLQPESEIIEDVSGGGEAVERVSQTPGPPPSAVSPPSLQREPYKKLGLTKQVLATHTQREQQANCSQYLERQKGQGATDGRVQQRTRFIHNTVQYNTLHYITIRYITIQ</sequence>
<dbReference type="Gene3D" id="3.30.450.20">
    <property type="entry name" value="PAS domain"/>
    <property type="match status" value="2"/>
</dbReference>
<dbReference type="FunFam" id="3.30.450.20:FF:000013">
    <property type="entry name" value="Period circadian protein homolog 2"/>
    <property type="match status" value="1"/>
</dbReference>
<dbReference type="GO" id="GO:0001222">
    <property type="term" value="F:transcription corepressor binding"/>
    <property type="evidence" value="ECO:0007669"/>
    <property type="project" value="TreeGrafter"/>
</dbReference>
<evidence type="ECO:0000256" key="10">
    <source>
        <dbReference type="ARBA" id="ARBA00042893"/>
    </source>
</evidence>
<dbReference type="Pfam" id="PF08447">
    <property type="entry name" value="PAS_3"/>
    <property type="match status" value="1"/>
</dbReference>
<evidence type="ECO:0000256" key="11">
    <source>
        <dbReference type="SAM" id="MobiDB-lite"/>
    </source>
</evidence>
<proteinExistence type="predicted"/>
<dbReference type="GeneTree" id="ENSGT00940000156342"/>
<dbReference type="InterPro" id="IPR057310">
    <property type="entry name" value="PER1-3_bHLH"/>
</dbReference>
<reference evidence="13" key="1">
    <citation type="submission" date="2025-08" db="UniProtKB">
        <authorList>
            <consortium name="Ensembl"/>
        </authorList>
    </citation>
    <scope>IDENTIFICATION</scope>
</reference>
<dbReference type="Pfam" id="PF21353">
    <property type="entry name" value="Per3-like_PAS-A"/>
    <property type="match status" value="1"/>
</dbReference>
<feature type="compositionally biased region" description="Polar residues" evidence="11">
    <location>
        <begin position="50"/>
        <end position="62"/>
    </location>
</feature>
<comment type="subcellular location">
    <subcellularLocation>
        <location evidence="2">Cytoplasm</location>
    </subcellularLocation>
    <subcellularLocation>
        <location evidence="1">Nucleus</location>
    </subcellularLocation>
</comment>
<evidence type="ECO:0000256" key="8">
    <source>
        <dbReference type="ARBA" id="ARBA00023242"/>
    </source>
</evidence>
<dbReference type="AlphaFoldDB" id="A0A8C8MIX0"/>
<keyword evidence="8" id="KW-0539">Nucleus</keyword>
<evidence type="ECO:0000256" key="6">
    <source>
        <dbReference type="ARBA" id="ARBA00023108"/>
    </source>
</evidence>
<dbReference type="InterPro" id="IPR035965">
    <property type="entry name" value="PAS-like_dom_sf"/>
</dbReference>
<keyword evidence="6" id="KW-0090">Biological rhythms</keyword>
<evidence type="ECO:0000256" key="5">
    <source>
        <dbReference type="ARBA" id="ARBA00023015"/>
    </source>
</evidence>
<dbReference type="Pfam" id="PF23170">
    <property type="entry name" value="bHLH_PER"/>
    <property type="match status" value="1"/>
</dbReference>
<organism evidence="13 14">
    <name type="scientific">Oncorhynchus tshawytscha</name>
    <name type="common">Chinook salmon</name>
    <name type="synonym">Salmo tshawytscha</name>
    <dbReference type="NCBI Taxonomy" id="74940"/>
    <lineage>
        <taxon>Eukaryota</taxon>
        <taxon>Metazoa</taxon>
        <taxon>Chordata</taxon>
        <taxon>Craniata</taxon>
        <taxon>Vertebrata</taxon>
        <taxon>Euteleostomi</taxon>
        <taxon>Actinopterygii</taxon>
        <taxon>Neopterygii</taxon>
        <taxon>Teleostei</taxon>
        <taxon>Protacanthopterygii</taxon>
        <taxon>Salmoniformes</taxon>
        <taxon>Salmonidae</taxon>
        <taxon>Salmoninae</taxon>
        <taxon>Oncorhynchus</taxon>
    </lineage>
</organism>
<feature type="domain" description="PAS" evidence="12">
    <location>
        <begin position="410"/>
        <end position="453"/>
    </location>
</feature>